<feature type="compositionally biased region" description="Basic and acidic residues" evidence="1">
    <location>
        <begin position="38"/>
        <end position="51"/>
    </location>
</feature>
<dbReference type="EMBL" id="CAWUHC010000005">
    <property type="protein sequence ID" value="CAK7210691.1"/>
    <property type="molecule type" value="Genomic_DNA"/>
</dbReference>
<feature type="compositionally biased region" description="Basic and acidic residues" evidence="1">
    <location>
        <begin position="1"/>
        <end position="11"/>
    </location>
</feature>
<evidence type="ECO:0000313" key="3">
    <source>
        <dbReference type="Proteomes" id="UP001642406"/>
    </source>
</evidence>
<sequence length="217" mass="23973">MDHETDNDRSDFASSQGAPSSPSLSLQPEEALPAYSELDARHSNNTNKSDKRIADHIVENLDNLRMVINRLSPHGRAETADVVASLVVQSHRQAADHCAKPRSESKKGRKAAFQKAVAETEWRILYSALASKYPQQYKKLKNSFCLGCLIKNMGMWHSLHDAAFSSPKFLEAWAAANGQLLPKFARACTAVPCEATDDAANGYIDFSKDVIAEVKKR</sequence>
<keyword evidence="3" id="KW-1185">Reference proteome</keyword>
<feature type="region of interest" description="Disordered" evidence="1">
    <location>
        <begin position="1"/>
        <end position="51"/>
    </location>
</feature>
<protein>
    <submittedName>
        <fullName evidence="2">Uncharacterized protein</fullName>
    </submittedName>
</protein>
<evidence type="ECO:0000313" key="2">
    <source>
        <dbReference type="EMBL" id="CAK7210691.1"/>
    </source>
</evidence>
<gene>
    <name evidence="2" type="ORF">SBRCBS47491_000861</name>
</gene>
<reference evidence="2 3" key="1">
    <citation type="submission" date="2024-01" db="EMBL/GenBank/DDBJ databases">
        <authorList>
            <person name="Allen C."/>
            <person name="Tagirdzhanova G."/>
        </authorList>
    </citation>
    <scope>NUCLEOTIDE SEQUENCE [LARGE SCALE GENOMIC DNA]</scope>
</reference>
<evidence type="ECO:0000256" key="1">
    <source>
        <dbReference type="SAM" id="MobiDB-lite"/>
    </source>
</evidence>
<proteinExistence type="predicted"/>
<feature type="compositionally biased region" description="Low complexity" evidence="1">
    <location>
        <begin position="13"/>
        <end position="33"/>
    </location>
</feature>
<dbReference type="Proteomes" id="UP001642406">
    <property type="component" value="Unassembled WGS sequence"/>
</dbReference>
<comment type="caution">
    <text evidence="2">The sequence shown here is derived from an EMBL/GenBank/DDBJ whole genome shotgun (WGS) entry which is preliminary data.</text>
</comment>
<name>A0ABP0ATU9_9PEZI</name>
<accession>A0ABP0ATU9</accession>
<organism evidence="2 3">
    <name type="scientific">Sporothrix bragantina</name>
    <dbReference type="NCBI Taxonomy" id="671064"/>
    <lineage>
        <taxon>Eukaryota</taxon>
        <taxon>Fungi</taxon>
        <taxon>Dikarya</taxon>
        <taxon>Ascomycota</taxon>
        <taxon>Pezizomycotina</taxon>
        <taxon>Sordariomycetes</taxon>
        <taxon>Sordariomycetidae</taxon>
        <taxon>Ophiostomatales</taxon>
        <taxon>Ophiostomataceae</taxon>
        <taxon>Sporothrix</taxon>
    </lineage>
</organism>